<dbReference type="InterPro" id="IPR020568">
    <property type="entry name" value="Ribosomal_Su5_D2-typ_SF"/>
</dbReference>
<evidence type="ECO:0000313" key="7">
    <source>
        <dbReference type="RefSeq" id="XP_013781006.1"/>
    </source>
</evidence>
<dbReference type="SUPFAM" id="SSF54211">
    <property type="entry name" value="Ribosomal protein S5 domain 2-like"/>
    <property type="match status" value="1"/>
</dbReference>
<evidence type="ECO:0000256" key="3">
    <source>
        <dbReference type="ARBA" id="ARBA00023274"/>
    </source>
</evidence>
<dbReference type="InterPro" id="IPR000754">
    <property type="entry name" value="Ribosomal_uS9"/>
</dbReference>
<comment type="similarity">
    <text evidence="1 4">Belongs to the universal ribosomal protein uS9 family.</text>
</comment>
<feature type="region of interest" description="Disordered" evidence="5">
    <location>
        <begin position="384"/>
        <end position="406"/>
    </location>
</feature>
<dbReference type="InterPro" id="IPR014721">
    <property type="entry name" value="Ribsml_uS5_D2-typ_fold_subgr"/>
</dbReference>
<keyword evidence="6" id="KW-1185">Reference proteome</keyword>
<protein>
    <submittedName>
        <fullName evidence="7">28S ribosomal protein S9, mitochondrial-like</fullName>
    </submittedName>
</protein>
<dbReference type="RefSeq" id="XP_013781006.1">
    <property type="nucleotide sequence ID" value="XM_013925552.2"/>
</dbReference>
<proteinExistence type="inferred from homology"/>
<dbReference type="GeneID" id="106465333"/>
<dbReference type="PROSITE" id="PS00360">
    <property type="entry name" value="RIBOSOMAL_S9"/>
    <property type="match status" value="1"/>
</dbReference>
<dbReference type="PANTHER" id="PTHR21569">
    <property type="entry name" value="RIBOSOMAL PROTEIN S9"/>
    <property type="match status" value="1"/>
</dbReference>
<dbReference type="PANTHER" id="PTHR21569:SF1">
    <property type="entry name" value="SMALL RIBOSOMAL SUBUNIT PROTEIN US9M"/>
    <property type="match status" value="1"/>
</dbReference>
<evidence type="ECO:0000256" key="4">
    <source>
        <dbReference type="RuleBase" id="RU003815"/>
    </source>
</evidence>
<accession>A0ABM1BFL2</accession>
<dbReference type="Proteomes" id="UP000694941">
    <property type="component" value="Unplaced"/>
</dbReference>
<name>A0ABM1BFL2_LIMPO</name>
<reference evidence="7" key="1">
    <citation type="submission" date="2025-08" db="UniProtKB">
        <authorList>
            <consortium name="RefSeq"/>
        </authorList>
    </citation>
    <scope>IDENTIFICATION</scope>
    <source>
        <tissue evidence="7">Muscle</tissue>
    </source>
</reference>
<evidence type="ECO:0000256" key="1">
    <source>
        <dbReference type="ARBA" id="ARBA00005251"/>
    </source>
</evidence>
<evidence type="ECO:0000256" key="2">
    <source>
        <dbReference type="ARBA" id="ARBA00022980"/>
    </source>
</evidence>
<gene>
    <name evidence="7" type="primary">LOC106465333</name>
</gene>
<evidence type="ECO:0000256" key="5">
    <source>
        <dbReference type="SAM" id="MobiDB-lite"/>
    </source>
</evidence>
<organism evidence="6 7">
    <name type="scientific">Limulus polyphemus</name>
    <name type="common">Atlantic horseshoe crab</name>
    <dbReference type="NCBI Taxonomy" id="6850"/>
    <lineage>
        <taxon>Eukaryota</taxon>
        <taxon>Metazoa</taxon>
        <taxon>Ecdysozoa</taxon>
        <taxon>Arthropoda</taxon>
        <taxon>Chelicerata</taxon>
        <taxon>Merostomata</taxon>
        <taxon>Xiphosura</taxon>
        <taxon>Limulidae</taxon>
        <taxon>Limulus</taxon>
    </lineage>
</organism>
<dbReference type="Gene3D" id="3.30.230.10">
    <property type="match status" value="1"/>
</dbReference>
<dbReference type="Pfam" id="PF00380">
    <property type="entry name" value="Ribosomal_S9"/>
    <property type="match status" value="1"/>
</dbReference>
<dbReference type="InterPro" id="IPR020574">
    <property type="entry name" value="Ribosomal_uS9_CS"/>
</dbReference>
<sequence length="406" mass="46447">MMALCNHMRTVFAFIKHFKNEVLFFRANVKSECRLPVLAVRSYTIPSILQTEGQQVGASSVKGKKISKAMKAYLERALEHDEFMKHQREEYEFGKRHLANIMGVDPEHFTQADVDQAIEYLMPSGLFEKKARPVMKPPEKIFPKRKAAEFDESGRPFHFLFYTGKANFFQTLYDIVEKMEEINNFEDRMLRKGIREPPAESRVNLSGSTWVTKEGLEELIVEKTSDQDYATFVSAITNLAEHPYSYRVKDYFMKFRMALTAASLKLEILPLEYDANNRPYVKTTGYRKTSKAEVLVQGNGTGKIEINGTDIDYFDSTQDREQLLFPLQFSGLLKQVDVNAVVSGGGTSGQAGAIRHGLSKALCSFLSPQEVEFMRLAGLLTRDRRTRERKKPGQAGARKKFTWKKR</sequence>
<keyword evidence="3 4" id="KW-0687">Ribonucleoprotein</keyword>
<evidence type="ECO:0000313" key="6">
    <source>
        <dbReference type="Proteomes" id="UP000694941"/>
    </source>
</evidence>
<keyword evidence="2 4" id="KW-0689">Ribosomal protein</keyword>
<feature type="compositionally biased region" description="Basic residues" evidence="5">
    <location>
        <begin position="387"/>
        <end position="406"/>
    </location>
</feature>